<comment type="caution">
    <text evidence="7">The sequence shown here is derived from an EMBL/GenBank/DDBJ whole genome shotgun (WGS) entry which is preliminary data.</text>
</comment>
<keyword evidence="1" id="KW-0479">Metal-binding</keyword>
<keyword evidence="8" id="KW-1185">Reference proteome</keyword>
<protein>
    <recommendedName>
        <fullName evidence="6">RING-type domain-containing protein</fullName>
    </recommendedName>
</protein>
<feature type="coiled-coil region" evidence="5">
    <location>
        <begin position="64"/>
        <end position="127"/>
    </location>
</feature>
<keyword evidence="5" id="KW-0175">Coiled coil</keyword>
<organism evidence="7 8">
    <name type="scientific">Brachionus plicatilis</name>
    <name type="common">Marine rotifer</name>
    <name type="synonym">Brachionus muelleri</name>
    <dbReference type="NCBI Taxonomy" id="10195"/>
    <lineage>
        <taxon>Eukaryota</taxon>
        <taxon>Metazoa</taxon>
        <taxon>Spiralia</taxon>
        <taxon>Gnathifera</taxon>
        <taxon>Rotifera</taxon>
        <taxon>Eurotatoria</taxon>
        <taxon>Monogononta</taxon>
        <taxon>Pseudotrocha</taxon>
        <taxon>Ploima</taxon>
        <taxon>Brachionidae</taxon>
        <taxon>Brachionus</taxon>
    </lineage>
</organism>
<dbReference type="PROSITE" id="PS50089">
    <property type="entry name" value="ZF_RING_2"/>
    <property type="match status" value="1"/>
</dbReference>
<dbReference type="EMBL" id="REGN01013675">
    <property type="protein sequence ID" value="RMZ93616.1"/>
    <property type="molecule type" value="Genomic_DNA"/>
</dbReference>
<dbReference type="Pfam" id="PF13923">
    <property type="entry name" value="zf-C3HC4_2"/>
    <property type="match status" value="1"/>
</dbReference>
<dbReference type="InterPro" id="IPR017907">
    <property type="entry name" value="Znf_RING_CS"/>
</dbReference>
<keyword evidence="2 4" id="KW-0863">Zinc-finger</keyword>
<dbReference type="AlphaFoldDB" id="A0A3M7P3G0"/>
<dbReference type="InterPro" id="IPR001841">
    <property type="entry name" value="Znf_RING"/>
</dbReference>
<name>A0A3M7P3G0_BRAPC</name>
<dbReference type="SMART" id="SM00184">
    <property type="entry name" value="RING"/>
    <property type="match status" value="1"/>
</dbReference>
<dbReference type="PROSITE" id="PS00518">
    <property type="entry name" value="ZF_RING_1"/>
    <property type="match status" value="1"/>
</dbReference>
<dbReference type="Proteomes" id="UP000276133">
    <property type="component" value="Unassembled WGS sequence"/>
</dbReference>
<dbReference type="SUPFAM" id="SSF57850">
    <property type="entry name" value="RING/U-box"/>
    <property type="match status" value="1"/>
</dbReference>
<dbReference type="Gene3D" id="3.30.40.10">
    <property type="entry name" value="Zinc/RING finger domain, C3HC4 (zinc finger)"/>
    <property type="match status" value="1"/>
</dbReference>
<feature type="domain" description="RING-type" evidence="6">
    <location>
        <begin position="187"/>
        <end position="242"/>
    </location>
</feature>
<dbReference type="GO" id="GO:0008270">
    <property type="term" value="F:zinc ion binding"/>
    <property type="evidence" value="ECO:0007669"/>
    <property type="project" value="UniProtKB-KW"/>
</dbReference>
<dbReference type="InterPro" id="IPR013083">
    <property type="entry name" value="Znf_RING/FYVE/PHD"/>
</dbReference>
<evidence type="ECO:0000256" key="4">
    <source>
        <dbReference type="PROSITE-ProRule" id="PRU00175"/>
    </source>
</evidence>
<evidence type="ECO:0000256" key="2">
    <source>
        <dbReference type="ARBA" id="ARBA00022771"/>
    </source>
</evidence>
<evidence type="ECO:0000256" key="3">
    <source>
        <dbReference type="ARBA" id="ARBA00022833"/>
    </source>
</evidence>
<evidence type="ECO:0000313" key="7">
    <source>
        <dbReference type="EMBL" id="RMZ93616.1"/>
    </source>
</evidence>
<gene>
    <name evidence="7" type="ORF">BpHYR1_011126</name>
</gene>
<reference evidence="7 8" key="1">
    <citation type="journal article" date="2018" name="Sci. Rep.">
        <title>Genomic signatures of local adaptation to the degree of environmental predictability in rotifers.</title>
        <authorList>
            <person name="Franch-Gras L."/>
            <person name="Hahn C."/>
            <person name="Garcia-Roger E.M."/>
            <person name="Carmona M.J."/>
            <person name="Serra M."/>
            <person name="Gomez A."/>
        </authorList>
    </citation>
    <scope>NUCLEOTIDE SEQUENCE [LARGE SCALE GENOMIC DNA]</scope>
    <source>
        <strain evidence="7">HYR1</strain>
    </source>
</reference>
<sequence>MYYFYRKSARLDLSGFFERVPISPDGGLTNSNAKALPHCLLDEAPASRRVVRQLATLAHREHELQERQAEVDEELNRVNTANQKILERERDLEQLNRDLIQQHRAQVDHLRDEIVALRVRNQELEQARTNVQTPTVNTPSPVARTSSWVPLPLQQLTVSDPIINRPPARSLNKPSAELNTKLAEGTCVICFGSLTDAASLVSVKCGHVFCEICLYTFIRALDRNRRHANYFCSQTDFNCPSCAG</sequence>
<proteinExistence type="predicted"/>
<keyword evidence="3" id="KW-0862">Zinc</keyword>
<evidence type="ECO:0000256" key="5">
    <source>
        <dbReference type="SAM" id="Coils"/>
    </source>
</evidence>
<evidence type="ECO:0000313" key="8">
    <source>
        <dbReference type="Proteomes" id="UP000276133"/>
    </source>
</evidence>
<evidence type="ECO:0000259" key="6">
    <source>
        <dbReference type="PROSITE" id="PS50089"/>
    </source>
</evidence>
<evidence type="ECO:0000256" key="1">
    <source>
        <dbReference type="ARBA" id="ARBA00022723"/>
    </source>
</evidence>
<accession>A0A3M7P3G0</accession>